<dbReference type="Proteomes" id="UP001597417">
    <property type="component" value="Unassembled WGS sequence"/>
</dbReference>
<evidence type="ECO:0000256" key="3">
    <source>
        <dbReference type="ARBA" id="ARBA00023163"/>
    </source>
</evidence>
<evidence type="ECO:0000256" key="2">
    <source>
        <dbReference type="ARBA" id="ARBA00023125"/>
    </source>
</evidence>
<dbReference type="EMBL" id="JBHUKR010000014">
    <property type="protein sequence ID" value="MFD2419745.1"/>
    <property type="molecule type" value="Genomic_DNA"/>
</dbReference>
<name>A0ABW5FXG5_9PSEU</name>
<proteinExistence type="predicted"/>
<dbReference type="PANTHER" id="PTHR44846">
    <property type="entry name" value="MANNOSYL-D-GLYCERATE TRANSPORT/METABOLISM SYSTEM REPRESSOR MNGR-RELATED"/>
    <property type="match status" value="1"/>
</dbReference>
<keyword evidence="3" id="KW-0804">Transcription</keyword>
<organism evidence="5 6">
    <name type="scientific">Amycolatopsis pigmentata</name>
    <dbReference type="NCBI Taxonomy" id="450801"/>
    <lineage>
        <taxon>Bacteria</taxon>
        <taxon>Bacillati</taxon>
        <taxon>Actinomycetota</taxon>
        <taxon>Actinomycetes</taxon>
        <taxon>Pseudonocardiales</taxon>
        <taxon>Pseudonocardiaceae</taxon>
        <taxon>Amycolatopsis</taxon>
    </lineage>
</organism>
<gene>
    <name evidence="5" type="ORF">ACFSXZ_25785</name>
</gene>
<sequence>MAWTSRADQIDRDGPDLLYQQVADDVAAMVTSGELPPGSRLPAEHELMEIYAVSRPTVRSAVAELRKSGMVTVVRGRGTYVKR</sequence>
<evidence type="ECO:0000256" key="1">
    <source>
        <dbReference type="ARBA" id="ARBA00023015"/>
    </source>
</evidence>
<dbReference type="PANTHER" id="PTHR44846:SF17">
    <property type="entry name" value="GNTR-FAMILY TRANSCRIPTIONAL REGULATOR"/>
    <property type="match status" value="1"/>
</dbReference>
<dbReference type="RefSeq" id="WP_378267777.1">
    <property type="nucleotide sequence ID" value="NZ_JBHUKR010000014.1"/>
</dbReference>
<evidence type="ECO:0000313" key="6">
    <source>
        <dbReference type="Proteomes" id="UP001597417"/>
    </source>
</evidence>
<dbReference type="SMART" id="SM00345">
    <property type="entry name" value="HTH_GNTR"/>
    <property type="match status" value="1"/>
</dbReference>
<keyword evidence="2" id="KW-0238">DNA-binding</keyword>
<dbReference type="CDD" id="cd07377">
    <property type="entry name" value="WHTH_GntR"/>
    <property type="match status" value="1"/>
</dbReference>
<reference evidence="6" key="1">
    <citation type="journal article" date="2019" name="Int. J. Syst. Evol. Microbiol.">
        <title>The Global Catalogue of Microorganisms (GCM) 10K type strain sequencing project: providing services to taxonomists for standard genome sequencing and annotation.</title>
        <authorList>
            <consortium name="The Broad Institute Genomics Platform"/>
            <consortium name="The Broad Institute Genome Sequencing Center for Infectious Disease"/>
            <person name="Wu L."/>
            <person name="Ma J."/>
        </authorList>
    </citation>
    <scope>NUCLEOTIDE SEQUENCE [LARGE SCALE GENOMIC DNA]</scope>
    <source>
        <strain evidence="6">CGMCC 4.7645</strain>
    </source>
</reference>
<evidence type="ECO:0000313" key="5">
    <source>
        <dbReference type="EMBL" id="MFD2419745.1"/>
    </source>
</evidence>
<protein>
    <submittedName>
        <fullName evidence="5">Winged helix-turn-helix domain-containing protein</fullName>
    </submittedName>
</protein>
<dbReference type="Pfam" id="PF00392">
    <property type="entry name" value="GntR"/>
    <property type="match status" value="1"/>
</dbReference>
<dbReference type="PROSITE" id="PS50949">
    <property type="entry name" value="HTH_GNTR"/>
    <property type="match status" value="1"/>
</dbReference>
<dbReference type="InterPro" id="IPR036390">
    <property type="entry name" value="WH_DNA-bd_sf"/>
</dbReference>
<dbReference type="Gene3D" id="1.10.10.10">
    <property type="entry name" value="Winged helix-like DNA-binding domain superfamily/Winged helix DNA-binding domain"/>
    <property type="match status" value="1"/>
</dbReference>
<dbReference type="InterPro" id="IPR050679">
    <property type="entry name" value="Bact_HTH_transcr_reg"/>
</dbReference>
<dbReference type="InterPro" id="IPR036388">
    <property type="entry name" value="WH-like_DNA-bd_sf"/>
</dbReference>
<feature type="domain" description="HTH gntR-type" evidence="4">
    <location>
        <begin position="16"/>
        <end position="83"/>
    </location>
</feature>
<keyword evidence="1" id="KW-0805">Transcription regulation</keyword>
<dbReference type="InterPro" id="IPR000524">
    <property type="entry name" value="Tscrpt_reg_HTH_GntR"/>
</dbReference>
<keyword evidence="6" id="KW-1185">Reference proteome</keyword>
<dbReference type="SUPFAM" id="SSF46785">
    <property type="entry name" value="Winged helix' DNA-binding domain"/>
    <property type="match status" value="1"/>
</dbReference>
<comment type="caution">
    <text evidence="5">The sequence shown here is derived from an EMBL/GenBank/DDBJ whole genome shotgun (WGS) entry which is preliminary data.</text>
</comment>
<evidence type="ECO:0000259" key="4">
    <source>
        <dbReference type="PROSITE" id="PS50949"/>
    </source>
</evidence>
<accession>A0ABW5FXG5</accession>
<dbReference type="PRINTS" id="PR00035">
    <property type="entry name" value="HTHGNTR"/>
</dbReference>